<dbReference type="HOGENOM" id="CLU_109462_4_2_6"/>
<dbReference type="STRING" id="377629.TERTU_3812"/>
<reference evidence="3 4" key="1">
    <citation type="journal article" date="2009" name="PLoS ONE">
        <title>The complete genome of Teredinibacter turnerae T7901: an intracellular endosymbiont of marine wood-boring bivalves (shipworms).</title>
        <authorList>
            <person name="Yang J.C."/>
            <person name="Madupu R."/>
            <person name="Durkin A.S."/>
            <person name="Ekborg N.A."/>
            <person name="Pedamallu C.S."/>
            <person name="Hostetler J.B."/>
            <person name="Radune D."/>
            <person name="Toms B.S."/>
            <person name="Henrissat B."/>
            <person name="Coutinho P.M."/>
            <person name="Schwarz S."/>
            <person name="Field L."/>
            <person name="Trindade-Silva A.E."/>
            <person name="Soares C.A.G."/>
            <person name="Elshahawi S."/>
            <person name="Hanora A."/>
            <person name="Schmidt E.W."/>
            <person name="Haygood M.G."/>
            <person name="Posfai J."/>
            <person name="Benner J."/>
            <person name="Madinger C."/>
            <person name="Nove J."/>
            <person name="Anton B."/>
            <person name="Chaudhary K."/>
            <person name="Foster J."/>
            <person name="Holman A."/>
            <person name="Kumar S."/>
            <person name="Lessard P.A."/>
            <person name="Luyten Y.A."/>
            <person name="Slatko B."/>
            <person name="Wood N."/>
            <person name="Wu B."/>
            <person name="Teplitski M."/>
            <person name="Mougous J.D."/>
            <person name="Ward N."/>
            <person name="Eisen J.A."/>
            <person name="Badger J.H."/>
            <person name="Distel D.L."/>
        </authorList>
    </citation>
    <scope>NUCLEOTIDE SEQUENCE [LARGE SCALE GENOMIC DNA]</scope>
    <source>
        <strain evidence="4">ATCC 39867 / T7901</strain>
    </source>
</reference>
<dbReference type="InterPro" id="IPR036065">
    <property type="entry name" value="BolA-like_sf"/>
</dbReference>
<dbReference type="AlphaFoldDB" id="C5BSW5"/>
<dbReference type="eggNOG" id="COG5007">
    <property type="taxonomic scope" value="Bacteria"/>
</dbReference>
<dbReference type="PANTHER" id="PTHR46229">
    <property type="entry name" value="BOLA TRANSCRIPTION REGULATOR"/>
    <property type="match status" value="1"/>
</dbReference>
<evidence type="ECO:0000256" key="1">
    <source>
        <dbReference type="ARBA" id="ARBA00005578"/>
    </source>
</evidence>
<sequence length="80" mass="8561">MQPDEIKALIEAALPECTAQVNSDDGKHVAALIVSPAFEGLMPVKRQQLVYGALNEHISSGTIHALQMKTLTPAEHAARS</sequence>
<evidence type="ECO:0000256" key="2">
    <source>
        <dbReference type="RuleBase" id="RU003860"/>
    </source>
</evidence>
<dbReference type="EMBL" id="CP001614">
    <property type="protein sequence ID" value="ACR13630.1"/>
    <property type="molecule type" value="Genomic_DNA"/>
</dbReference>
<keyword evidence="4" id="KW-1185">Reference proteome</keyword>
<comment type="similarity">
    <text evidence="1 2">Belongs to the BolA/IbaG family.</text>
</comment>
<dbReference type="PANTHER" id="PTHR46229:SF2">
    <property type="entry name" value="BOLA-LIKE PROTEIN 1"/>
    <property type="match status" value="1"/>
</dbReference>
<dbReference type="Proteomes" id="UP000009080">
    <property type="component" value="Chromosome"/>
</dbReference>
<organism evidence="3 4">
    <name type="scientific">Teredinibacter turnerae (strain ATCC 39867 / T7901)</name>
    <dbReference type="NCBI Taxonomy" id="377629"/>
    <lineage>
        <taxon>Bacteria</taxon>
        <taxon>Pseudomonadati</taxon>
        <taxon>Pseudomonadota</taxon>
        <taxon>Gammaproteobacteria</taxon>
        <taxon>Cellvibrionales</taxon>
        <taxon>Cellvibrionaceae</taxon>
        <taxon>Teredinibacter</taxon>
    </lineage>
</organism>
<dbReference type="InterPro" id="IPR002634">
    <property type="entry name" value="BolA"/>
</dbReference>
<dbReference type="PIRSF" id="PIRSF003113">
    <property type="entry name" value="BolA"/>
    <property type="match status" value="1"/>
</dbReference>
<dbReference type="Pfam" id="PF01722">
    <property type="entry name" value="BolA"/>
    <property type="match status" value="1"/>
</dbReference>
<dbReference type="OrthoDB" id="9812890at2"/>
<dbReference type="GeneID" id="58411108"/>
<dbReference type="Gene3D" id="3.30.300.90">
    <property type="entry name" value="BolA-like"/>
    <property type="match status" value="1"/>
</dbReference>
<proteinExistence type="inferred from homology"/>
<evidence type="ECO:0000313" key="3">
    <source>
        <dbReference type="EMBL" id="ACR13630.1"/>
    </source>
</evidence>
<protein>
    <submittedName>
        <fullName evidence="3">BolA family protein</fullName>
    </submittedName>
</protein>
<gene>
    <name evidence="3" type="ordered locus">TERTU_3812</name>
</gene>
<evidence type="ECO:0000313" key="4">
    <source>
        <dbReference type="Proteomes" id="UP000009080"/>
    </source>
</evidence>
<accession>C5BSW5</accession>
<dbReference type="SUPFAM" id="SSF82657">
    <property type="entry name" value="BolA-like"/>
    <property type="match status" value="1"/>
</dbReference>
<dbReference type="RefSeq" id="WP_015819745.1">
    <property type="nucleotide sequence ID" value="NC_012997.1"/>
</dbReference>
<dbReference type="InterPro" id="IPR050961">
    <property type="entry name" value="BolA/IbaG_stress_morph_reg"/>
</dbReference>
<name>C5BSW5_TERTT</name>
<dbReference type="KEGG" id="ttu:TERTU_3812"/>